<accession>X0YCW5</accession>
<dbReference type="PANTHER" id="PTHR34293">
    <property type="entry name" value="HTH-TYPE TRANSCRIPTIONAL REGULATOR TRMBL2"/>
    <property type="match status" value="1"/>
</dbReference>
<dbReference type="InterPro" id="IPR051797">
    <property type="entry name" value="TrmB-like"/>
</dbReference>
<gene>
    <name evidence="2" type="ORF">S01H4_18801</name>
</gene>
<dbReference type="InterPro" id="IPR036388">
    <property type="entry name" value="WH-like_DNA-bd_sf"/>
</dbReference>
<sequence length="288" mass="33372">MSSTNYDQYMKDLTIFGPSNDEARVYLYLLRRGKKGDVVGRLKNDLEIGRTTIYAILERLTENGWAKEVELSKNPRRVKYIAKPPLTKLNKIVEQKENELNTLKEKSLFIGDLLDKIYQGPKKLTIDSIHVGGQKYLKPLIELKWKIKSEVVERSDSLERITYDYELKGSQGFPKDAGLVIFEYKRDVEKDDNLIQGALSMFKSKTEYTIRNEGIPGFVDLKLEDTTFGQYPGANIFMKMKIRKKWWLAGQEAVIPIKNKIFLIHGNKENFQVLMETITSKENFHHLA</sequence>
<feature type="domain" description="Transcription regulator TrmB N-terminal" evidence="1">
    <location>
        <begin position="14"/>
        <end position="83"/>
    </location>
</feature>
<organism evidence="2">
    <name type="scientific">marine sediment metagenome</name>
    <dbReference type="NCBI Taxonomy" id="412755"/>
    <lineage>
        <taxon>unclassified sequences</taxon>
        <taxon>metagenomes</taxon>
        <taxon>ecological metagenomes</taxon>
    </lineage>
</organism>
<dbReference type="InterPro" id="IPR002831">
    <property type="entry name" value="Tscrpt_reg_TrmB_N"/>
</dbReference>
<proteinExistence type="predicted"/>
<comment type="caution">
    <text evidence="2">The sequence shown here is derived from an EMBL/GenBank/DDBJ whole genome shotgun (WGS) entry which is preliminary data.</text>
</comment>
<name>X0YCW5_9ZZZZ</name>
<evidence type="ECO:0000259" key="1">
    <source>
        <dbReference type="Pfam" id="PF01978"/>
    </source>
</evidence>
<dbReference type="Gene3D" id="1.10.10.10">
    <property type="entry name" value="Winged helix-like DNA-binding domain superfamily/Winged helix DNA-binding domain"/>
    <property type="match status" value="1"/>
</dbReference>
<protein>
    <recommendedName>
        <fullName evidence="1">Transcription regulator TrmB N-terminal domain-containing protein</fullName>
    </recommendedName>
</protein>
<dbReference type="PANTHER" id="PTHR34293:SF1">
    <property type="entry name" value="HTH-TYPE TRANSCRIPTIONAL REGULATOR TRMBL2"/>
    <property type="match status" value="1"/>
</dbReference>
<dbReference type="AlphaFoldDB" id="X0YCW5"/>
<dbReference type="Pfam" id="PF01978">
    <property type="entry name" value="TrmB"/>
    <property type="match status" value="1"/>
</dbReference>
<dbReference type="SUPFAM" id="SSF46785">
    <property type="entry name" value="Winged helix' DNA-binding domain"/>
    <property type="match status" value="1"/>
</dbReference>
<dbReference type="InterPro" id="IPR036390">
    <property type="entry name" value="WH_DNA-bd_sf"/>
</dbReference>
<dbReference type="EMBL" id="BART01008348">
    <property type="protein sequence ID" value="GAG53715.1"/>
    <property type="molecule type" value="Genomic_DNA"/>
</dbReference>
<evidence type="ECO:0000313" key="2">
    <source>
        <dbReference type="EMBL" id="GAG53715.1"/>
    </source>
</evidence>
<reference evidence="2" key="1">
    <citation type="journal article" date="2014" name="Front. Microbiol.">
        <title>High frequency of phylogenetically diverse reductive dehalogenase-homologous genes in deep subseafloor sedimentary metagenomes.</title>
        <authorList>
            <person name="Kawai M."/>
            <person name="Futagami T."/>
            <person name="Toyoda A."/>
            <person name="Takaki Y."/>
            <person name="Nishi S."/>
            <person name="Hori S."/>
            <person name="Arai W."/>
            <person name="Tsubouchi T."/>
            <person name="Morono Y."/>
            <person name="Uchiyama I."/>
            <person name="Ito T."/>
            <person name="Fujiyama A."/>
            <person name="Inagaki F."/>
            <person name="Takami H."/>
        </authorList>
    </citation>
    <scope>NUCLEOTIDE SEQUENCE</scope>
    <source>
        <strain evidence="2">Expedition CK06-06</strain>
    </source>
</reference>